<dbReference type="InterPro" id="IPR015424">
    <property type="entry name" value="PyrdxlP-dep_Trfase"/>
</dbReference>
<dbReference type="GO" id="GO:0005960">
    <property type="term" value="C:glycine cleavage complex"/>
    <property type="evidence" value="ECO:0007669"/>
    <property type="project" value="TreeGrafter"/>
</dbReference>
<dbReference type="PANTHER" id="PTHR11773:SF1">
    <property type="entry name" value="GLYCINE DEHYDROGENASE (DECARBOXYLATING), MITOCHONDRIAL"/>
    <property type="match status" value="1"/>
</dbReference>
<dbReference type="InterPro" id="IPR015421">
    <property type="entry name" value="PyrdxlP-dep_Trfase_major"/>
</dbReference>
<dbReference type="GO" id="GO:0019464">
    <property type="term" value="P:glycine decarboxylation via glycine cleavage system"/>
    <property type="evidence" value="ECO:0007669"/>
    <property type="project" value="TreeGrafter"/>
</dbReference>
<name>A0A850QSD3_PHODD</name>
<accession>A0A850QSD3</accession>
<feature type="non-terminal residue" evidence="6">
    <location>
        <position position="357"/>
    </location>
</feature>
<dbReference type="Gene3D" id="3.90.1150.10">
    <property type="entry name" value="Aspartate Aminotransferase, domain 1"/>
    <property type="match status" value="1"/>
</dbReference>
<sequence>MSLLTTFTDHNTFVNRHNGPTLEQQQTMLAAIGVDNLDQLIDQTVPANIRLPQPLQLPKAINEEMLLQQLKHIAQKNIINKSYIGQGYYNTYTPSVILRNILENPGWYTAYTPYQPEISQGRLESLLNYQQMVMDLTGMDLANASLLDESTAAAEAMMLCKRASKNKSSAFFVSNEVHPQTLDVIRTRAKFVGIEVITGNLEQLDDSEVFGALLQYPGSSGEIHDLTAIIANAHAKKTLVAVASDLLALTLLTPPGEMGADVVVGSAQRFGVPMGFGGPHAGFMATQDKHKRTMPGRVIGVSKDSQGNQALRMAMQTREQHIRREKATSNICTAQALLANMAAFYAMYHGPEGLKNI</sequence>
<evidence type="ECO:0000256" key="2">
    <source>
        <dbReference type="ARBA" id="ARBA00012134"/>
    </source>
</evidence>
<dbReference type="Gene3D" id="3.40.640.10">
    <property type="entry name" value="Type I PLP-dependent aspartate aminotransferase-like (Major domain)"/>
    <property type="match status" value="1"/>
</dbReference>
<comment type="caution">
    <text evidence="6">The sequence shown here is derived from an EMBL/GenBank/DDBJ whole genome shotgun (WGS) entry which is preliminary data.</text>
</comment>
<comment type="catalytic activity">
    <reaction evidence="4">
        <text>N(6)-[(R)-lipoyl]-L-lysyl-[glycine-cleavage complex H protein] + glycine + H(+) = N(6)-[(R)-S(8)-aminomethyldihydrolipoyl]-L-lysyl-[glycine-cleavage complex H protein] + CO2</text>
        <dbReference type="Rhea" id="RHEA:24304"/>
        <dbReference type="Rhea" id="RHEA-COMP:10494"/>
        <dbReference type="Rhea" id="RHEA-COMP:10495"/>
        <dbReference type="ChEBI" id="CHEBI:15378"/>
        <dbReference type="ChEBI" id="CHEBI:16526"/>
        <dbReference type="ChEBI" id="CHEBI:57305"/>
        <dbReference type="ChEBI" id="CHEBI:83099"/>
        <dbReference type="ChEBI" id="CHEBI:83143"/>
        <dbReference type="EC" id="1.4.4.2"/>
    </reaction>
</comment>
<dbReference type="GO" id="GO:0030170">
    <property type="term" value="F:pyridoxal phosphate binding"/>
    <property type="evidence" value="ECO:0007669"/>
    <property type="project" value="TreeGrafter"/>
</dbReference>
<evidence type="ECO:0000313" key="6">
    <source>
        <dbReference type="EMBL" id="NVP02587.1"/>
    </source>
</evidence>
<dbReference type="PANTHER" id="PTHR11773">
    <property type="entry name" value="GLYCINE DEHYDROGENASE, DECARBOXYLATING"/>
    <property type="match status" value="1"/>
</dbReference>
<proteinExistence type="predicted"/>
<dbReference type="GO" id="GO:0004375">
    <property type="term" value="F:glycine dehydrogenase (decarboxylating) activity"/>
    <property type="evidence" value="ECO:0007669"/>
    <property type="project" value="UniProtKB-EC"/>
</dbReference>
<organism evidence="6 7">
    <name type="scientific">Photobacterium damselae subsp. damselae</name>
    <name type="common">Listonella damsela</name>
    <dbReference type="NCBI Taxonomy" id="85581"/>
    <lineage>
        <taxon>Bacteria</taxon>
        <taxon>Pseudomonadati</taxon>
        <taxon>Pseudomonadota</taxon>
        <taxon>Gammaproteobacteria</taxon>
        <taxon>Vibrionales</taxon>
        <taxon>Vibrionaceae</taxon>
        <taxon>Photobacterium</taxon>
    </lineage>
</organism>
<dbReference type="InterPro" id="IPR020581">
    <property type="entry name" value="GDC_P"/>
</dbReference>
<dbReference type="FunFam" id="3.40.640.10:FF:000005">
    <property type="entry name" value="Glycine dehydrogenase (decarboxylating), mitochondrial"/>
    <property type="match status" value="1"/>
</dbReference>
<evidence type="ECO:0000313" key="7">
    <source>
        <dbReference type="Proteomes" id="UP000533429"/>
    </source>
</evidence>
<dbReference type="CDD" id="cd00613">
    <property type="entry name" value="GDC-P"/>
    <property type="match status" value="1"/>
</dbReference>
<keyword evidence="3 6" id="KW-0560">Oxidoreductase</keyword>
<dbReference type="InterPro" id="IPR015422">
    <property type="entry name" value="PyrdxlP-dep_Trfase_small"/>
</dbReference>
<dbReference type="EMBL" id="JABXOR010001313">
    <property type="protein sequence ID" value="NVP02587.1"/>
    <property type="molecule type" value="Genomic_DNA"/>
</dbReference>
<dbReference type="SUPFAM" id="SSF53383">
    <property type="entry name" value="PLP-dependent transferases"/>
    <property type="match status" value="1"/>
</dbReference>
<feature type="domain" description="Glycine cleavage system P-protein N-terminal" evidence="5">
    <location>
        <begin position="16"/>
        <end position="357"/>
    </location>
</feature>
<reference evidence="6 7" key="1">
    <citation type="submission" date="2020-06" db="EMBL/GenBank/DDBJ databases">
        <title>Photobacterium damselae subsp. damselae comparative genomics.</title>
        <authorList>
            <person name="Osorio C.R."/>
        </authorList>
    </citation>
    <scope>NUCLEOTIDE SEQUENCE [LARGE SCALE GENOMIC DNA]</scope>
    <source>
        <strain evidence="6 7">TW250/03</strain>
    </source>
</reference>
<evidence type="ECO:0000256" key="1">
    <source>
        <dbReference type="ARBA" id="ARBA00003788"/>
    </source>
</evidence>
<dbReference type="InterPro" id="IPR049315">
    <property type="entry name" value="GDC-P_N"/>
</dbReference>
<comment type="function">
    <text evidence="1">The glycine cleavage system catalyzes the degradation of glycine. The P protein binds the alpha-amino group of glycine through its pyridoxal phosphate cofactor; CO(2) is released and the remaining methylamine moiety is then transferred to the lipoamide cofactor of the H protein.</text>
</comment>
<dbReference type="GO" id="GO:0005829">
    <property type="term" value="C:cytosol"/>
    <property type="evidence" value="ECO:0007669"/>
    <property type="project" value="TreeGrafter"/>
</dbReference>
<dbReference type="AlphaFoldDB" id="A0A850QSD3"/>
<gene>
    <name evidence="6" type="ORF">HWA77_20460</name>
</gene>
<dbReference type="EC" id="1.4.4.2" evidence="2"/>
<protein>
    <recommendedName>
        <fullName evidence="2">glycine dehydrogenase (aminomethyl-transferring)</fullName>
        <ecNumber evidence="2">1.4.4.2</ecNumber>
    </recommendedName>
</protein>
<dbReference type="Pfam" id="PF02347">
    <property type="entry name" value="GDC-P"/>
    <property type="match status" value="1"/>
</dbReference>
<dbReference type="Proteomes" id="UP000533429">
    <property type="component" value="Unassembled WGS sequence"/>
</dbReference>
<evidence type="ECO:0000256" key="3">
    <source>
        <dbReference type="ARBA" id="ARBA00023002"/>
    </source>
</evidence>
<evidence type="ECO:0000256" key="4">
    <source>
        <dbReference type="ARBA" id="ARBA00049026"/>
    </source>
</evidence>
<evidence type="ECO:0000259" key="5">
    <source>
        <dbReference type="Pfam" id="PF02347"/>
    </source>
</evidence>
<dbReference type="GO" id="GO:0016594">
    <property type="term" value="F:glycine binding"/>
    <property type="evidence" value="ECO:0007669"/>
    <property type="project" value="TreeGrafter"/>
</dbReference>